<dbReference type="InterPro" id="IPR015867">
    <property type="entry name" value="N-reg_PII/ATP_PRibTrfase_C"/>
</dbReference>
<organism evidence="1 2">
    <name type="scientific">Candidatus Amunia macphersoniae</name>
    <dbReference type="NCBI Taxonomy" id="3127014"/>
    <lineage>
        <taxon>Bacteria</taxon>
        <taxon>Bacillati</taxon>
        <taxon>Candidatus Dormiibacterota</taxon>
        <taxon>Candidatus Dormibacteria</taxon>
        <taxon>Candidatus Aeolococcales</taxon>
        <taxon>Candidatus Aeolococcaceae</taxon>
        <taxon>Candidatus Amunia</taxon>
    </lineage>
</organism>
<dbReference type="SUPFAM" id="SSF54913">
    <property type="entry name" value="GlnB-like"/>
    <property type="match status" value="1"/>
</dbReference>
<dbReference type="Pfam" id="PF06153">
    <property type="entry name" value="CdAMP_rec"/>
    <property type="match status" value="1"/>
</dbReference>
<dbReference type="Proteomes" id="UP000614410">
    <property type="component" value="Unassembled WGS sequence"/>
</dbReference>
<comment type="caution">
    <text evidence="1">The sequence shown here is derived from an EMBL/GenBank/DDBJ whole genome shotgun (WGS) entry which is preliminary data.</text>
</comment>
<sequence>MKLILAIVQAQDVNSCADALAAAGFVSTRVASHGGFLDGDNCTLMIGVDDGQVDEVCAILGRRAQHRVEMVEGSQALPGGALTPAAVSAMDVEVGGATVLVLPLERFEKL</sequence>
<dbReference type="Gene3D" id="3.30.70.120">
    <property type="match status" value="1"/>
</dbReference>
<dbReference type="AlphaFoldDB" id="A0A934N921"/>
<dbReference type="InterPro" id="IPR010375">
    <property type="entry name" value="CdAMP_rec"/>
</dbReference>
<dbReference type="PANTHER" id="PTHR38456">
    <property type="entry name" value="CYCLIC DI-AMP RECEPTOR A"/>
    <property type="match status" value="1"/>
</dbReference>
<dbReference type="PANTHER" id="PTHR38456:SF1">
    <property type="entry name" value="CYCLIC DI-AMP RECEPTOR A"/>
    <property type="match status" value="1"/>
</dbReference>
<accession>A0A934N921</accession>
<name>A0A934N921_9BACT</name>
<proteinExistence type="predicted"/>
<evidence type="ECO:0000313" key="2">
    <source>
        <dbReference type="Proteomes" id="UP000614410"/>
    </source>
</evidence>
<reference evidence="1 2" key="1">
    <citation type="submission" date="2020-10" db="EMBL/GenBank/DDBJ databases">
        <title>Ca. Dormibacterota MAGs.</title>
        <authorList>
            <person name="Montgomery K."/>
        </authorList>
    </citation>
    <scope>NUCLEOTIDE SEQUENCE [LARGE SCALE GENOMIC DNA]</scope>
    <source>
        <strain evidence="1">Mitchell_Peninsula_5</strain>
    </source>
</reference>
<dbReference type="InterPro" id="IPR011322">
    <property type="entry name" value="N-reg_PII-like_a/b"/>
</dbReference>
<gene>
    <name evidence="1" type="ORF">JF887_03875</name>
</gene>
<keyword evidence="1" id="KW-0675">Receptor</keyword>
<protein>
    <submittedName>
        <fullName evidence="1">Cyclic-di-AMP receptor</fullName>
    </submittedName>
</protein>
<dbReference type="EMBL" id="JAEKNN010000018">
    <property type="protein sequence ID" value="MBJ7608557.1"/>
    <property type="molecule type" value="Genomic_DNA"/>
</dbReference>
<evidence type="ECO:0000313" key="1">
    <source>
        <dbReference type="EMBL" id="MBJ7608557.1"/>
    </source>
</evidence>